<evidence type="ECO:0000259" key="3">
    <source>
        <dbReference type="PROSITE" id="PS50011"/>
    </source>
</evidence>
<feature type="domain" description="Protein kinase" evidence="3">
    <location>
        <begin position="21"/>
        <end position="292"/>
    </location>
</feature>
<dbReference type="PROSITE" id="PS50011">
    <property type="entry name" value="PROTEIN_KINASE_DOM"/>
    <property type="match status" value="1"/>
</dbReference>
<sequence length="442" mass="44764">MPLPEVRVLPYAVLKTACDGFAESALLSRSPAGESYAGALGATRVVVKVLSADVTRADDAKTARAFVRDAILRALTSHPNVKHRVGVSVDGPRACLVTPRCDGGCVSSRLESGDGLSWRQRLAVAAGAASGLARLHAAGATHGSVKASNVLCARDGLDGFVCDLAPNLATATDYDALPPEARSYVDPALLEGDGMIPASPATDVYGLGVVLLELLTSARGAIQRKSGVDRELLARGARSNSSSDASLLAAAKNAGWPDDVAGEVAALASSCVRPRADRRKSSAEVAEGLCLLAARAEEAAPATGFSGKESKSNDSAVGDDGAFMQTADVFVGLVSCMASESIRLKRAAACALATYVDEELMGGDVAAAADAVAAGVAAGCLNPLVTLLGGSDAVAAIDAADALSHVTLASENARDTACAAGALTSCVKMLASTCEPRLRCAR</sequence>
<dbReference type="InterPro" id="IPR011009">
    <property type="entry name" value="Kinase-like_dom_sf"/>
</dbReference>
<dbReference type="SUPFAM" id="SSF56112">
    <property type="entry name" value="Protein kinase-like (PK-like)"/>
    <property type="match status" value="1"/>
</dbReference>
<dbReference type="Pfam" id="PF07714">
    <property type="entry name" value="PK_Tyr_Ser-Thr"/>
    <property type="match status" value="1"/>
</dbReference>
<dbReference type="InterPro" id="IPR011989">
    <property type="entry name" value="ARM-like"/>
</dbReference>
<dbReference type="Proteomes" id="UP000001876">
    <property type="component" value="Unassembled WGS sequence"/>
</dbReference>
<dbReference type="SUPFAM" id="SSF48371">
    <property type="entry name" value="ARM repeat"/>
    <property type="match status" value="1"/>
</dbReference>
<keyword evidence="1" id="KW-0547">Nucleotide-binding</keyword>
<dbReference type="GO" id="GO:0005886">
    <property type="term" value="C:plasma membrane"/>
    <property type="evidence" value="ECO:0007669"/>
    <property type="project" value="TreeGrafter"/>
</dbReference>
<gene>
    <name evidence="4" type="ORF">MICPUCDRAFT_42056</name>
</gene>
<dbReference type="Gene3D" id="3.30.200.20">
    <property type="entry name" value="Phosphorylase Kinase, domain 1"/>
    <property type="match status" value="1"/>
</dbReference>
<dbReference type="GO" id="GO:0004672">
    <property type="term" value="F:protein kinase activity"/>
    <property type="evidence" value="ECO:0007669"/>
    <property type="project" value="InterPro"/>
</dbReference>
<name>C1N2W5_MICPC</name>
<dbReference type="Gene3D" id="1.25.10.10">
    <property type="entry name" value="Leucine-rich Repeat Variant"/>
    <property type="match status" value="1"/>
</dbReference>
<evidence type="ECO:0000256" key="2">
    <source>
        <dbReference type="ARBA" id="ARBA00022840"/>
    </source>
</evidence>
<keyword evidence="2" id="KW-0067">ATP-binding</keyword>
<dbReference type="PANTHER" id="PTHR27001">
    <property type="entry name" value="OS01G0253100 PROTEIN"/>
    <property type="match status" value="1"/>
</dbReference>
<dbReference type="InterPro" id="IPR016024">
    <property type="entry name" value="ARM-type_fold"/>
</dbReference>
<accession>C1N2W5</accession>
<protein>
    <submittedName>
        <fullName evidence="4">Predicted protein</fullName>
    </submittedName>
</protein>
<dbReference type="AlphaFoldDB" id="C1N2W5"/>
<dbReference type="GeneID" id="9687714"/>
<reference evidence="4 5" key="1">
    <citation type="journal article" date="2009" name="Science">
        <title>Green evolution and dynamic adaptations revealed by genomes of the marine picoeukaryotes Micromonas.</title>
        <authorList>
            <person name="Worden A.Z."/>
            <person name="Lee J.H."/>
            <person name="Mock T."/>
            <person name="Rouze P."/>
            <person name="Simmons M.P."/>
            <person name="Aerts A.L."/>
            <person name="Allen A.E."/>
            <person name="Cuvelier M.L."/>
            <person name="Derelle E."/>
            <person name="Everett M.V."/>
            <person name="Foulon E."/>
            <person name="Grimwood J."/>
            <person name="Gundlach H."/>
            <person name="Henrissat B."/>
            <person name="Napoli C."/>
            <person name="McDonald S.M."/>
            <person name="Parker M.S."/>
            <person name="Rombauts S."/>
            <person name="Salamov A."/>
            <person name="Von Dassow P."/>
            <person name="Badger J.H."/>
            <person name="Coutinho P.M."/>
            <person name="Demir E."/>
            <person name="Dubchak I."/>
            <person name="Gentemann C."/>
            <person name="Eikrem W."/>
            <person name="Gready J.E."/>
            <person name="John U."/>
            <person name="Lanier W."/>
            <person name="Lindquist E.A."/>
            <person name="Lucas S."/>
            <person name="Mayer K.F."/>
            <person name="Moreau H."/>
            <person name="Not F."/>
            <person name="Otillar R."/>
            <person name="Panaud O."/>
            <person name="Pangilinan J."/>
            <person name="Paulsen I."/>
            <person name="Piegu B."/>
            <person name="Poliakov A."/>
            <person name="Robbens S."/>
            <person name="Schmutz J."/>
            <person name="Toulza E."/>
            <person name="Wyss T."/>
            <person name="Zelensky A."/>
            <person name="Zhou K."/>
            <person name="Armbrust E.V."/>
            <person name="Bhattacharya D."/>
            <person name="Goodenough U.W."/>
            <person name="Van de Peer Y."/>
            <person name="Grigoriev I.V."/>
        </authorList>
    </citation>
    <scope>NUCLEOTIDE SEQUENCE [LARGE SCALE GENOMIC DNA]</scope>
    <source>
        <strain evidence="4 5">CCMP1545</strain>
    </source>
</reference>
<evidence type="ECO:0000256" key="1">
    <source>
        <dbReference type="ARBA" id="ARBA00022741"/>
    </source>
</evidence>
<dbReference type="Gene3D" id="1.10.510.10">
    <property type="entry name" value="Transferase(Phosphotransferase) domain 1"/>
    <property type="match status" value="1"/>
</dbReference>
<dbReference type="OMA" id="NARDTAC"/>
<dbReference type="PANTHER" id="PTHR27001:SF931">
    <property type="entry name" value="OS11G0664100 PROTEIN"/>
    <property type="match status" value="1"/>
</dbReference>
<keyword evidence="5" id="KW-1185">Reference proteome</keyword>
<evidence type="ECO:0000313" key="4">
    <source>
        <dbReference type="EMBL" id="EEH53096.1"/>
    </source>
</evidence>
<dbReference type="eggNOG" id="KOG1187">
    <property type="taxonomic scope" value="Eukaryota"/>
</dbReference>
<proteinExistence type="predicted"/>
<dbReference type="GO" id="GO:0005524">
    <property type="term" value="F:ATP binding"/>
    <property type="evidence" value="ECO:0007669"/>
    <property type="project" value="UniProtKB-KW"/>
</dbReference>
<organism evidence="5">
    <name type="scientific">Micromonas pusilla (strain CCMP1545)</name>
    <name type="common">Picoplanktonic green alga</name>
    <dbReference type="NCBI Taxonomy" id="564608"/>
    <lineage>
        <taxon>Eukaryota</taxon>
        <taxon>Viridiplantae</taxon>
        <taxon>Chlorophyta</taxon>
        <taxon>Mamiellophyceae</taxon>
        <taxon>Mamiellales</taxon>
        <taxon>Mamiellaceae</taxon>
        <taxon>Micromonas</taxon>
    </lineage>
</organism>
<dbReference type="EMBL" id="GG663746">
    <property type="protein sequence ID" value="EEH53096.1"/>
    <property type="molecule type" value="Genomic_DNA"/>
</dbReference>
<dbReference type="InterPro" id="IPR000719">
    <property type="entry name" value="Prot_kinase_dom"/>
</dbReference>
<dbReference type="RefSeq" id="XP_003062277.1">
    <property type="nucleotide sequence ID" value="XM_003062231.1"/>
</dbReference>
<dbReference type="InterPro" id="IPR001245">
    <property type="entry name" value="Ser-Thr/Tyr_kinase_cat_dom"/>
</dbReference>
<evidence type="ECO:0000313" key="5">
    <source>
        <dbReference type="Proteomes" id="UP000001876"/>
    </source>
</evidence>
<dbReference type="STRING" id="564608.C1N2W5"/>
<dbReference type="KEGG" id="mpp:MICPUCDRAFT_42056"/>